<sequence length="185" mass="20497">MTTTSPPTIDARLAALLDKQEISELLVRYMRAVDRGDVETARACYLPGATEDHGGVFTGTADDYIDSVAEALSHPKGVSSHVTTNILIELDGDRAQAESYVLAFARVRTPEGTVGDSLCGARLLDDLEKVDGRWGLRHRALRWDWNHDMERSEGWVYGLLTDPSNLVKSKKFPDDLVYRSFGENA</sequence>
<keyword evidence="3" id="KW-1185">Reference proteome</keyword>
<feature type="domain" description="SnoaL-like" evidence="1">
    <location>
        <begin position="15"/>
        <end position="139"/>
    </location>
</feature>
<accession>E2S804</accession>
<dbReference type="InterPro" id="IPR032710">
    <property type="entry name" value="NTF2-like_dom_sf"/>
</dbReference>
<gene>
    <name evidence="2" type="ORF">HMPREF0063_10161</name>
</gene>
<evidence type="ECO:0000259" key="1">
    <source>
        <dbReference type="Pfam" id="PF13577"/>
    </source>
</evidence>
<dbReference type="HOGENOM" id="CLU_106738_0_0_11"/>
<name>E2S804_9ACTN</name>
<dbReference type="STRING" id="585531.HMPREF0063_10161"/>
<dbReference type="RefSeq" id="WP_007076728.1">
    <property type="nucleotide sequence ID" value="NZ_CM001024.1"/>
</dbReference>
<dbReference type="Gene3D" id="3.10.450.50">
    <property type="match status" value="1"/>
</dbReference>
<evidence type="ECO:0000313" key="3">
    <source>
        <dbReference type="Proteomes" id="UP000003111"/>
    </source>
</evidence>
<dbReference type="Pfam" id="PF13577">
    <property type="entry name" value="SnoaL_4"/>
    <property type="match status" value="1"/>
</dbReference>
<dbReference type="AlphaFoldDB" id="E2S804"/>
<dbReference type="EMBL" id="ACLF03000001">
    <property type="protein sequence ID" value="EFQ84820.1"/>
    <property type="molecule type" value="Genomic_DNA"/>
</dbReference>
<protein>
    <recommendedName>
        <fullName evidence="1">SnoaL-like domain-containing protein</fullName>
    </recommendedName>
</protein>
<dbReference type="InterPro" id="IPR037401">
    <property type="entry name" value="SnoaL-like"/>
</dbReference>
<reference evidence="2" key="1">
    <citation type="submission" date="2010-08" db="EMBL/GenBank/DDBJ databases">
        <authorList>
            <person name="Muzny D."/>
            <person name="Qin X."/>
            <person name="Buhay C."/>
            <person name="Dugan-Rocha S."/>
            <person name="Ding Y."/>
            <person name="Chen G."/>
            <person name="Hawes A."/>
            <person name="Holder M."/>
            <person name="Jhangiani S."/>
            <person name="Johnson A."/>
            <person name="Khan Z."/>
            <person name="Li Z."/>
            <person name="Liu W."/>
            <person name="Liu X."/>
            <person name="Perez L."/>
            <person name="Shen H."/>
            <person name="Wang Q."/>
            <person name="Watt J."/>
            <person name="Xi L."/>
            <person name="Xin Y."/>
            <person name="Zhou J."/>
            <person name="Deng J."/>
            <person name="Jiang H."/>
            <person name="Liu Y."/>
            <person name="Qu J."/>
            <person name="Song X.-Z."/>
            <person name="Zhang L."/>
            <person name="Villasana D."/>
            <person name="Johnson A."/>
            <person name="Liu J."/>
            <person name="Liyanage D."/>
            <person name="Lorensuhewa L."/>
            <person name="Robinson T."/>
            <person name="Song A."/>
            <person name="Song B.-B."/>
            <person name="Dinh H."/>
            <person name="Thornton R."/>
            <person name="Coyle M."/>
            <person name="Francisco L."/>
            <person name="Jackson L."/>
            <person name="Javaid M."/>
            <person name="Korchina V."/>
            <person name="Kovar C."/>
            <person name="Mata R."/>
            <person name="Mathew T."/>
            <person name="Ngo R."/>
            <person name="Nguyen L."/>
            <person name="Nguyen N."/>
            <person name="Okwuonu G."/>
            <person name="Ongeri F."/>
            <person name="Pham C."/>
            <person name="Simmons D."/>
            <person name="Wilczek-Boney K."/>
            <person name="Hale W."/>
            <person name="Jakkamsetti A."/>
            <person name="Pham P."/>
            <person name="Ruth R."/>
            <person name="San Lucas F."/>
            <person name="Warren J."/>
            <person name="Zhang J."/>
            <person name="Zhao Z."/>
            <person name="Zhou C."/>
            <person name="Zhu D."/>
            <person name="Lee S."/>
            <person name="Bess C."/>
            <person name="Blankenburg K."/>
            <person name="Forbes L."/>
            <person name="Fu Q."/>
            <person name="Gubbala S."/>
            <person name="Hirani K."/>
            <person name="Jayaseelan J.C."/>
            <person name="Lara F."/>
            <person name="Munidasa M."/>
            <person name="Palculict T."/>
            <person name="Patil S."/>
            <person name="Pu L.-L."/>
            <person name="Saada N."/>
            <person name="Tang L."/>
            <person name="Weissenberger G."/>
            <person name="Zhu Y."/>
            <person name="Hemphill L."/>
            <person name="Shang Y."/>
            <person name="Youmans B."/>
            <person name="Ayvaz T."/>
            <person name="Ross M."/>
            <person name="Santibanez J."/>
            <person name="Aqrawi P."/>
            <person name="Gross S."/>
            <person name="Joshi V."/>
            <person name="Fowler G."/>
            <person name="Nazareth L."/>
            <person name="Reid J."/>
            <person name="Worley K."/>
            <person name="Petrosino J."/>
            <person name="Highlander S."/>
            <person name="Gibbs R."/>
        </authorList>
    </citation>
    <scope>NUCLEOTIDE SEQUENCE [LARGE SCALE GENOMIC DNA]</scope>
    <source>
        <strain evidence="2">DSM 15272</strain>
    </source>
</reference>
<dbReference type="CDD" id="cd00531">
    <property type="entry name" value="NTF2_like"/>
    <property type="match status" value="1"/>
</dbReference>
<dbReference type="Proteomes" id="UP000003111">
    <property type="component" value="Unassembled WGS sequence"/>
</dbReference>
<dbReference type="eggNOG" id="COG5517">
    <property type="taxonomic scope" value="Bacteria"/>
</dbReference>
<comment type="caution">
    <text evidence="2">The sequence shown here is derived from an EMBL/GenBank/DDBJ whole genome shotgun (WGS) entry which is preliminary data.</text>
</comment>
<dbReference type="SUPFAM" id="SSF54427">
    <property type="entry name" value="NTF2-like"/>
    <property type="match status" value="1"/>
</dbReference>
<proteinExistence type="predicted"/>
<evidence type="ECO:0000313" key="2">
    <source>
        <dbReference type="EMBL" id="EFQ84820.1"/>
    </source>
</evidence>
<organism evidence="2 3">
    <name type="scientific">Aeromicrobium marinum DSM 15272</name>
    <dbReference type="NCBI Taxonomy" id="585531"/>
    <lineage>
        <taxon>Bacteria</taxon>
        <taxon>Bacillati</taxon>
        <taxon>Actinomycetota</taxon>
        <taxon>Actinomycetes</taxon>
        <taxon>Propionibacteriales</taxon>
        <taxon>Nocardioidaceae</taxon>
        <taxon>Aeromicrobium</taxon>
    </lineage>
</organism>